<dbReference type="PROSITE" id="PS00170">
    <property type="entry name" value="CSA_PPIASE_1"/>
    <property type="match status" value="1"/>
</dbReference>
<protein>
    <recommendedName>
        <fullName evidence="4">Peptidyl-prolyl cis-trans isomerase</fullName>
        <shortName evidence="4">PPIase</shortName>
        <ecNumber evidence="4">5.2.1.8</ecNumber>
    </recommendedName>
</protein>
<dbReference type="GO" id="GO:0003755">
    <property type="term" value="F:peptidyl-prolyl cis-trans isomerase activity"/>
    <property type="evidence" value="ECO:0007669"/>
    <property type="project" value="UniProtKB-UniRule"/>
</dbReference>
<dbReference type="InterPro" id="IPR002130">
    <property type="entry name" value="Cyclophilin-type_PPIase_dom"/>
</dbReference>
<evidence type="ECO:0000256" key="1">
    <source>
        <dbReference type="ARBA" id="ARBA00007365"/>
    </source>
</evidence>
<comment type="function">
    <text evidence="4">PPIases accelerate the folding of proteins. It catalyzes the cis-trans isomerization of proline imidic peptide bonds in oligopeptides.</text>
</comment>
<dbReference type="EC" id="5.2.1.8" evidence="4"/>
<organism evidence="6 7">
    <name type="scientific">Litorilituus lipolyticus</name>
    <dbReference type="NCBI Taxonomy" id="2491017"/>
    <lineage>
        <taxon>Bacteria</taxon>
        <taxon>Pseudomonadati</taxon>
        <taxon>Pseudomonadota</taxon>
        <taxon>Gammaproteobacteria</taxon>
        <taxon>Alteromonadales</taxon>
        <taxon>Colwelliaceae</taxon>
        <taxon>Litorilituus</taxon>
    </lineage>
</organism>
<comment type="similarity">
    <text evidence="1 4">Belongs to the cyclophilin-type PPIase family.</text>
</comment>
<dbReference type="PANTHER" id="PTHR43246">
    <property type="entry name" value="PEPTIDYL-PROLYL CIS-TRANS ISOMERASE CYP38, CHLOROPLASTIC"/>
    <property type="match status" value="1"/>
</dbReference>
<dbReference type="PRINTS" id="PR00153">
    <property type="entry name" value="CSAPPISMRASE"/>
</dbReference>
<proteinExistence type="inferred from homology"/>
<accession>A0A502KLC2</accession>
<keyword evidence="3 4" id="KW-0413">Isomerase</keyword>
<dbReference type="InterPro" id="IPR020892">
    <property type="entry name" value="Cyclophilin-type_PPIase_CS"/>
</dbReference>
<dbReference type="InterPro" id="IPR029000">
    <property type="entry name" value="Cyclophilin-like_dom_sf"/>
</dbReference>
<evidence type="ECO:0000256" key="3">
    <source>
        <dbReference type="ARBA" id="ARBA00023235"/>
    </source>
</evidence>
<gene>
    <name evidence="6" type="ORF">EPA86_16790</name>
</gene>
<dbReference type="SUPFAM" id="SSF50891">
    <property type="entry name" value="Cyclophilin-like"/>
    <property type="match status" value="1"/>
</dbReference>
<dbReference type="OrthoDB" id="9807797at2"/>
<reference evidence="6 7" key="1">
    <citation type="submission" date="2019-01" db="EMBL/GenBank/DDBJ databases">
        <title>Litorilituus lipolytica sp. nov., isolated from intertidal sand of the Yellow Sea in China.</title>
        <authorList>
            <person name="Liu A."/>
        </authorList>
    </citation>
    <scope>NUCLEOTIDE SEQUENCE [LARGE SCALE GENOMIC DNA]</scope>
    <source>
        <strain evidence="6 7">RZ04</strain>
    </source>
</reference>
<dbReference type="InterPro" id="IPR044665">
    <property type="entry name" value="E_coli_cyclophilin_A-like"/>
</dbReference>
<dbReference type="PROSITE" id="PS50072">
    <property type="entry name" value="CSA_PPIASE_2"/>
    <property type="match status" value="1"/>
</dbReference>
<evidence type="ECO:0000256" key="4">
    <source>
        <dbReference type="RuleBase" id="RU363019"/>
    </source>
</evidence>
<name>A0A502KLC2_9GAMM</name>
<feature type="domain" description="PPIase cyclophilin-type" evidence="5">
    <location>
        <begin position="6"/>
        <end position="170"/>
    </location>
</feature>
<evidence type="ECO:0000313" key="6">
    <source>
        <dbReference type="EMBL" id="TPH12266.1"/>
    </source>
</evidence>
<comment type="caution">
    <text evidence="6">The sequence shown here is derived from an EMBL/GenBank/DDBJ whole genome shotgun (WGS) entry which is preliminary data.</text>
</comment>
<keyword evidence="7" id="KW-1185">Reference proteome</keyword>
<dbReference type="AlphaFoldDB" id="A0A502KLC2"/>
<dbReference type="Pfam" id="PF00160">
    <property type="entry name" value="Pro_isomerase"/>
    <property type="match status" value="1"/>
</dbReference>
<comment type="catalytic activity">
    <reaction evidence="4">
        <text>[protein]-peptidylproline (omega=180) = [protein]-peptidylproline (omega=0)</text>
        <dbReference type="Rhea" id="RHEA:16237"/>
        <dbReference type="Rhea" id="RHEA-COMP:10747"/>
        <dbReference type="Rhea" id="RHEA-COMP:10748"/>
        <dbReference type="ChEBI" id="CHEBI:83833"/>
        <dbReference type="ChEBI" id="CHEBI:83834"/>
        <dbReference type="EC" id="5.2.1.8"/>
    </reaction>
</comment>
<keyword evidence="2 4" id="KW-0697">Rotamase</keyword>
<sequence length="237" mass="25508">MTSKANATIVEFQTSHGNMQVNLFDTTTPKTVENFLNYVNDLHYSNSVVHRVVPDFVIQGGGFTFTGDWPLTDIPANAAIQNEPIYSNVKGTIAMAKLGSSKDSATDQWFFNVANNSSNLDLQNGGFTVFGQIIGDGMTVLDAIAELGLCNNGNLQGIPMVNYSSEDCTNKTVPGIENFVVIEQIVIVDSSTATDANLSPAKNTLINKEPENNDSSGGAIAWLMLCLLPIIGRKLLK</sequence>
<dbReference type="EMBL" id="SAWY01000041">
    <property type="protein sequence ID" value="TPH12266.1"/>
    <property type="molecule type" value="Genomic_DNA"/>
</dbReference>
<evidence type="ECO:0000256" key="2">
    <source>
        <dbReference type="ARBA" id="ARBA00023110"/>
    </source>
</evidence>
<dbReference type="Proteomes" id="UP000315303">
    <property type="component" value="Unassembled WGS sequence"/>
</dbReference>
<evidence type="ECO:0000313" key="7">
    <source>
        <dbReference type="Proteomes" id="UP000315303"/>
    </source>
</evidence>
<dbReference type="Gene3D" id="2.40.100.10">
    <property type="entry name" value="Cyclophilin-like"/>
    <property type="match status" value="1"/>
</dbReference>
<evidence type="ECO:0000259" key="5">
    <source>
        <dbReference type="PROSITE" id="PS50072"/>
    </source>
</evidence>
<dbReference type="GO" id="GO:0006457">
    <property type="term" value="P:protein folding"/>
    <property type="evidence" value="ECO:0007669"/>
    <property type="project" value="InterPro"/>
</dbReference>